<dbReference type="InterPro" id="IPR035983">
    <property type="entry name" value="Hect_E3_ubiquitin_ligase"/>
</dbReference>
<feature type="compositionally biased region" description="Pro residues" evidence="3">
    <location>
        <begin position="38"/>
        <end position="63"/>
    </location>
</feature>
<keyword evidence="1 2" id="KW-0833">Ubl conjugation pathway</keyword>
<feature type="compositionally biased region" description="Basic and acidic residues" evidence="3">
    <location>
        <begin position="94"/>
        <end position="103"/>
    </location>
</feature>
<dbReference type="RefSeq" id="XP_001464165.1">
    <property type="nucleotide sequence ID" value="XM_001464128.1"/>
</dbReference>
<evidence type="ECO:0000313" key="6">
    <source>
        <dbReference type="Proteomes" id="UP000008153"/>
    </source>
</evidence>
<evidence type="ECO:0000313" key="5">
    <source>
        <dbReference type="EMBL" id="CAM66542.1"/>
    </source>
</evidence>
<reference evidence="5 6" key="1">
    <citation type="journal article" date="2007" name="Nat. Genet.">
        <title>Comparative genomic analysis of three Leishmania species that cause diverse human disease.</title>
        <authorList>
            <person name="Peacock C.S."/>
            <person name="Seeger K."/>
            <person name="Harris D."/>
            <person name="Murphy L."/>
            <person name="Ruiz J.C."/>
            <person name="Quail M.A."/>
            <person name="Peters N."/>
            <person name="Adlem E."/>
            <person name="Tivey A."/>
            <person name="Aslett M."/>
            <person name="Kerhornou A."/>
            <person name="Ivens A."/>
            <person name="Fraser A."/>
            <person name="Rajandream M.A."/>
            <person name="Carver T."/>
            <person name="Norbertczak H."/>
            <person name="Chillingworth T."/>
            <person name="Hance Z."/>
            <person name="Jagels K."/>
            <person name="Moule S."/>
            <person name="Ormond D."/>
            <person name="Rutter S."/>
            <person name="Squares R."/>
            <person name="Whitehead S."/>
            <person name="Rabbinowitsch E."/>
            <person name="Arrowsmith C."/>
            <person name="White B."/>
            <person name="Thurston S."/>
            <person name="Bringaud F."/>
            <person name="Baldauf S.L."/>
            <person name="Faulconbridge A."/>
            <person name="Jeffares D."/>
            <person name="Depledge D.P."/>
            <person name="Oyola S.O."/>
            <person name="Hilley J.D."/>
            <person name="Brito L.O."/>
            <person name="Tosi L.R."/>
            <person name="Barrell B."/>
            <person name="Cruz A.K."/>
            <person name="Mottram J.C."/>
            <person name="Smith D.F."/>
            <person name="Berriman M."/>
        </authorList>
    </citation>
    <scope>NUCLEOTIDE SEQUENCE [LARGE SCALE GENOMIC DNA]</scope>
    <source>
        <strain evidence="5 6">JPCM5</strain>
    </source>
</reference>
<keyword evidence="6" id="KW-1185">Reference proteome</keyword>
<dbReference type="InterPro" id="IPR000569">
    <property type="entry name" value="HECT_dom"/>
</dbReference>
<evidence type="ECO:0000256" key="2">
    <source>
        <dbReference type="PROSITE-ProRule" id="PRU00104"/>
    </source>
</evidence>
<organism evidence="5 6">
    <name type="scientific">Leishmania infantum</name>
    <dbReference type="NCBI Taxonomy" id="5671"/>
    <lineage>
        <taxon>Eukaryota</taxon>
        <taxon>Discoba</taxon>
        <taxon>Euglenozoa</taxon>
        <taxon>Kinetoplastea</taxon>
        <taxon>Metakinetoplastina</taxon>
        <taxon>Trypanosomatida</taxon>
        <taxon>Trypanosomatidae</taxon>
        <taxon>Leishmaniinae</taxon>
        <taxon>Leishmania</taxon>
    </lineage>
</organism>
<dbReference type="PANTHER" id="PTHR46654">
    <property type="entry name" value="E3 UBIQUITIN-PROTEIN LIGASE HECTD3"/>
    <property type="match status" value="1"/>
</dbReference>
<dbReference type="Gene3D" id="3.30.2410.10">
    <property type="entry name" value="Hect, E3 ligase catalytic domain"/>
    <property type="match status" value="1"/>
</dbReference>
<dbReference type="Proteomes" id="UP000008153">
    <property type="component" value="Chromosome 13"/>
</dbReference>
<dbReference type="GO" id="GO:0005737">
    <property type="term" value="C:cytoplasm"/>
    <property type="evidence" value="ECO:0007669"/>
    <property type="project" value="TreeGrafter"/>
</dbReference>
<dbReference type="Pfam" id="PF00632">
    <property type="entry name" value="HECT"/>
    <property type="match status" value="1"/>
</dbReference>
<evidence type="ECO:0000259" key="4">
    <source>
        <dbReference type="PROSITE" id="PS50237"/>
    </source>
</evidence>
<feature type="compositionally biased region" description="Polar residues" evidence="3">
    <location>
        <begin position="9"/>
        <end position="37"/>
    </location>
</feature>
<dbReference type="STRING" id="5671.A4HVS4"/>
<dbReference type="GO" id="GO:0004842">
    <property type="term" value="F:ubiquitin-protein transferase activity"/>
    <property type="evidence" value="ECO:0007669"/>
    <property type="project" value="InterPro"/>
</dbReference>
<dbReference type="SUPFAM" id="SSF56204">
    <property type="entry name" value="Hect, E3 ligase catalytic domain"/>
    <property type="match status" value="1"/>
</dbReference>
<accession>A4HVS4</accession>
<feature type="domain" description="HECT" evidence="4">
    <location>
        <begin position="78"/>
        <end position="164"/>
    </location>
</feature>
<feature type="active site" description="Glycyl thioester intermediate" evidence="2">
    <location>
        <position position="128"/>
    </location>
</feature>
<proteinExistence type="predicted"/>
<dbReference type="InterPro" id="IPR042469">
    <property type="entry name" value="HECTD3"/>
</dbReference>
<dbReference type="AlphaFoldDB" id="A4HVS4"/>
<evidence type="ECO:0000256" key="3">
    <source>
        <dbReference type="SAM" id="MobiDB-lite"/>
    </source>
</evidence>
<dbReference type="PROSITE" id="PS50237">
    <property type="entry name" value="HECT"/>
    <property type="match status" value="1"/>
</dbReference>
<dbReference type="InParanoid" id="A4HVS4"/>
<protein>
    <recommendedName>
        <fullName evidence="4">HECT domain-containing protein</fullName>
    </recommendedName>
</protein>
<sequence>MTPQPPPSSEQRCGTSFVRHNTLAQSRPSSNTGSNTLPPSPPQLGFTPPPPQAVSRMVPPPALQPGQLQPVRGSGSGGQSHAPASLLSPLGMQERCRQQESKGGDGMVEDGVDFSLCDDTRLPQASTCFYWLRLPCYSSTSVMAQKLLFAIEQCVDIDADFRVHDTDVAQQEVGPSLARVSSDEDDLFEDFSHLR</sequence>
<reference evidence="5 6" key="2">
    <citation type="journal article" date="2011" name="Genome Res.">
        <title>Chromosome and gene copy number variation allow major structural change between species and strains of Leishmania.</title>
        <authorList>
            <person name="Rogers M.B."/>
            <person name="Hilley J.D."/>
            <person name="Dickens N.J."/>
            <person name="Wilkes J."/>
            <person name="Bates P.A."/>
            <person name="Depledge D.P."/>
            <person name="Harris D."/>
            <person name="Her Y."/>
            <person name="Herzyk P."/>
            <person name="Imamura H."/>
            <person name="Otto T.D."/>
            <person name="Sanders M."/>
            <person name="Seeger K."/>
            <person name="Dujardin J.C."/>
            <person name="Berriman M."/>
            <person name="Smith D.F."/>
            <person name="Hertz-Fowler C."/>
            <person name="Mottram J.C."/>
        </authorList>
    </citation>
    <scope>NUCLEOTIDE SEQUENCE [LARGE SCALE GENOMIC DNA]</scope>
    <source>
        <strain evidence="5 6">JPCM5</strain>
    </source>
</reference>
<gene>
    <name evidence="5" type="ORF">LINJ_13_1510</name>
</gene>
<dbReference type="EMBL" id="FR796445">
    <property type="protein sequence ID" value="CAM66542.1"/>
    <property type="molecule type" value="Genomic_DNA"/>
</dbReference>
<dbReference type="SMR" id="A4HVS4"/>
<name>A4HVS4_LEIIN</name>
<feature type="region of interest" description="Disordered" evidence="3">
    <location>
        <begin position="1"/>
        <end position="107"/>
    </location>
</feature>
<dbReference type="GeneID" id="5067548"/>
<dbReference type="KEGG" id="lif:LINJ_13_1510"/>
<evidence type="ECO:0000256" key="1">
    <source>
        <dbReference type="ARBA" id="ARBA00022786"/>
    </source>
</evidence>
<dbReference type="VEuPathDB" id="TriTrypDB:LINF_130020100"/>
<dbReference type="PANTHER" id="PTHR46654:SF2">
    <property type="entry name" value="UBIQUITIN-PROTEIN LIGASE"/>
    <property type="match status" value="1"/>
</dbReference>